<organism evidence="6 7">
    <name type="scientific">Mixia osmundae (strain CBS 9802 / IAM 14324 / JCM 22182 / KY 12970)</name>
    <dbReference type="NCBI Taxonomy" id="764103"/>
    <lineage>
        <taxon>Eukaryota</taxon>
        <taxon>Fungi</taxon>
        <taxon>Dikarya</taxon>
        <taxon>Basidiomycota</taxon>
        <taxon>Pucciniomycotina</taxon>
        <taxon>Mixiomycetes</taxon>
        <taxon>Mixiales</taxon>
        <taxon>Mixiaceae</taxon>
        <taxon>Mixia</taxon>
    </lineage>
</organism>
<protein>
    <recommendedName>
        <fullName evidence="3">Elongin-C</fullName>
    </recommendedName>
</protein>
<evidence type="ECO:0000259" key="5">
    <source>
        <dbReference type="Pfam" id="PF03931"/>
    </source>
</evidence>
<dbReference type="HOGENOM" id="CLU_130038_2_1_1"/>
<dbReference type="PANTHER" id="PTHR20648">
    <property type="entry name" value="ELONGIN-C"/>
    <property type="match status" value="1"/>
</dbReference>
<evidence type="ECO:0000313" key="6">
    <source>
        <dbReference type="EMBL" id="GAA93781.1"/>
    </source>
</evidence>
<dbReference type="STRING" id="764103.G7DTD4"/>
<sequence length="102" mass="11471">MSEEFITIVSGDGFQFIIDKEAAMGSGTIKTMLSDPDWLEAGQKVINLSEQSGEIVEKFCEYLLYKREYANTKAGKPIPEFAERIRPEIALELLMAADYLES</sequence>
<feature type="domain" description="SKP1 component POZ" evidence="5">
    <location>
        <begin position="5"/>
        <end position="67"/>
    </location>
</feature>
<dbReference type="GO" id="GO:0005634">
    <property type="term" value="C:nucleus"/>
    <property type="evidence" value="ECO:0007669"/>
    <property type="project" value="UniProtKB-SubCell"/>
</dbReference>
<dbReference type="eggNOG" id="KOG3473">
    <property type="taxonomic scope" value="Eukaryota"/>
</dbReference>
<accession>G7DTD4</accession>
<dbReference type="OrthoDB" id="249087at2759"/>
<dbReference type="InterPro" id="IPR011333">
    <property type="entry name" value="SKP1/BTB/POZ_sf"/>
</dbReference>
<dbReference type="CDD" id="cd18321">
    <property type="entry name" value="BTB_POZ_EloC"/>
    <property type="match status" value="1"/>
</dbReference>
<name>G7DTD4_MIXOS</name>
<dbReference type="SUPFAM" id="SSF54695">
    <property type="entry name" value="POZ domain"/>
    <property type="match status" value="1"/>
</dbReference>
<comment type="similarity">
    <text evidence="2">Belongs to the SKP1 family.</text>
</comment>
<dbReference type="Pfam" id="PF03931">
    <property type="entry name" value="Skp1_POZ"/>
    <property type="match status" value="1"/>
</dbReference>
<proteinExistence type="inferred from homology"/>
<evidence type="ECO:0000256" key="1">
    <source>
        <dbReference type="ARBA" id="ARBA00004123"/>
    </source>
</evidence>
<reference evidence="6 7" key="2">
    <citation type="journal article" date="2012" name="Open Biol.">
        <title>Characteristics of nucleosomes and linker DNA regions on the genome of the basidiomycete Mixia osmundae revealed by mono- and dinucleosome mapping.</title>
        <authorList>
            <person name="Nishida H."/>
            <person name="Kondo S."/>
            <person name="Matsumoto T."/>
            <person name="Suzuki Y."/>
            <person name="Yoshikawa H."/>
            <person name="Taylor T.D."/>
            <person name="Sugiyama J."/>
        </authorList>
    </citation>
    <scope>NUCLEOTIDE SEQUENCE [LARGE SCALE GENOMIC DNA]</scope>
    <source>
        <strain evidence="7">CBS 9802 / IAM 14324 / JCM 22182 / KY 12970</strain>
    </source>
</reference>
<reference evidence="6 7" key="1">
    <citation type="journal article" date="2011" name="J. Gen. Appl. Microbiol.">
        <title>Draft genome sequencing of the enigmatic basidiomycete Mixia osmundae.</title>
        <authorList>
            <person name="Nishida H."/>
            <person name="Nagatsuka Y."/>
            <person name="Sugiyama J."/>
        </authorList>
    </citation>
    <scope>NUCLEOTIDE SEQUENCE [LARGE SCALE GENOMIC DNA]</scope>
    <source>
        <strain evidence="7">CBS 9802 / IAM 14324 / JCM 22182 / KY 12970</strain>
    </source>
</reference>
<dbReference type="Gene3D" id="3.30.710.10">
    <property type="entry name" value="Potassium Channel Kv1.1, Chain A"/>
    <property type="match status" value="1"/>
</dbReference>
<dbReference type="OMA" id="AMVSPII"/>
<evidence type="ECO:0000256" key="2">
    <source>
        <dbReference type="ARBA" id="ARBA00009993"/>
    </source>
</evidence>
<dbReference type="RefSeq" id="XP_014571447.1">
    <property type="nucleotide sequence ID" value="XM_014715961.1"/>
</dbReference>
<dbReference type="InterPro" id="IPR039948">
    <property type="entry name" value="ELC1"/>
</dbReference>
<keyword evidence="4" id="KW-0539">Nucleus</keyword>
<evidence type="ECO:0000256" key="3">
    <source>
        <dbReference type="ARBA" id="ARBA00021347"/>
    </source>
</evidence>
<comment type="caution">
    <text evidence="6">The sequence shown here is derived from an EMBL/GenBank/DDBJ whole genome shotgun (WGS) entry which is preliminary data.</text>
</comment>
<evidence type="ECO:0000256" key="4">
    <source>
        <dbReference type="ARBA" id="ARBA00023242"/>
    </source>
</evidence>
<keyword evidence="7" id="KW-1185">Reference proteome</keyword>
<dbReference type="Proteomes" id="UP000009131">
    <property type="component" value="Unassembled WGS sequence"/>
</dbReference>
<dbReference type="InterPro" id="IPR016073">
    <property type="entry name" value="Skp1_comp_POZ"/>
</dbReference>
<dbReference type="GO" id="GO:0006511">
    <property type="term" value="P:ubiquitin-dependent protein catabolic process"/>
    <property type="evidence" value="ECO:0007669"/>
    <property type="project" value="InterPro"/>
</dbReference>
<dbReference type="SMART" id="SM00512">
    <property type="entry name" value="Skp1"/>
    <property type="match status" value="1"/>
</dbReference>
<dbReference type="AlphaFoldDB" id="G7DTD4"/>
<dbReference type="EMBL" id="BABT02000025">
    <property type="protein sequence ID" value="GAA93781.1"/>
    <property type="molecule type" value="Genomic_DNA"/>
</dbReference>
<dbReference type="FunFam" id="3.30.710.10:FF:000035">
    <property type="entry name" value="Elongin C transcription elongation factor"/>
    <property type="match status" value="1"/>
</dbReference>
<comment type="subcellular location">
    <subcellularLocation>
        <location evidence="1">Nucleus</location>
    </subcellularLocation>
</comment>
<evidence type="ECO:0000313" key="7">
    <source>
        <dbReference type="Proteomes" id="UP000009131"/>
    </source>
</evidence>
<gene>
    <name evidence="6" type="primary">Mo00427</name>
    <name evidence="6" type="ORF">E5Q_00427</name>
</gene>
<dbReference type="FunCoup" id="G7DTD4">
    <property type="interactions" value="281"/>
</dbReference>
<dbReference type="InterPro" id="IPR001232">
    <property type="entry name" value="SKP1-like"/>
</dbReference>
<dbReference type="InParanoid" id="G7DTD4"/>